<evidence type="ECO:0000313" key="2">
    <source>
        <dbReference type="Proteomes" id="UP000799423"/>
    </source>
</evidence>
<proteinExistence type="predicted"/>
<sequence>LFPLLASVSASLRPPVNRLGLPSHVLRLVPLLFPLSPASTHKHQPALRISPRCQNDALLQSGKITPPPSVG</sequence>
<accession>A0A6A7BH61</accession>
<evidence type="ECO:0000313" key="1">
    <source>
        <dbReference type="EMBL" id="KAF2853448.1"/>
    </source>
</evidence>
<name>A0A6A7BH61_9PLEO</name>
<dbReference type="Proteomes" id="UP000799423">
    <property type="component" value="Unassembled WGS sequence"/>
</dbReference>
<protein>
    <submittedName>
        <fullName evidence="1">Uncharacterized protein</fullName>
    </submittedName>
</protein>
<gene>
    <name evidence="1" type="ORF">T440DRAFT_552699</name>
</gene>
<keyword evidence="2" id="KW-1185">Reference proteome</keyword>
<reference evidence="1" key="1">
    <citation type="submission" date="2020-01" db="EMBL/GenBank/DDBJ databases">
        <authorList>
            <consortium name="DOE Joint Genome Institute"/>
            <person name="Haridas S."/>
            <person name="Albert R."/>
            <person name="Binder M."/>
            <person name="Bloem J."/>
            <person name="Labutti K."/>
            <person name="Salamov A."/>
            <person name="Andreopoulos B."/>
            <person name="Baker S.E."/>
            <person name="Barry K."/>
            <person name="Bills G."/>
            <person name="Bluhm B.H."/>
            <person name="Cannon C."/>
            <person name="Castanera R."/>
            <person name="Culley D.E."/>
            <person name="Daum C."/>
            <person name="Ezra D."/>
            <person name="Gonzalez J.B."/>
            <person name="Henrissat B."/>
            <person name="Kuo A."/>
            <person name="Liang C."/>
            <person name="Lipzen A."/>
            <person name="Lutzoni F."/>
            <person name="Magnuson J."/>
            <person name="Mondo S."/>
            <person name="Nolan M."/>
            <person name="Ohm R."/>
            <person name="Pangilinan J."/>
            <person name="Park H.-J."/>
            <person name="Ramirez L."/>
            <person name="Alfaro M."/>
            <person name="Sun H."/>
            <person name="Tritt A."/>
            <person name="Yoshinaga Y."/>
            <person name="Zwiers L.-H."/>
            <person name="Turgeon B.G."/>
            <person name="Goodwin S.B."/>
            <person name="Spatafora J.W."/>
            <person name="Crous P.W."/>
            <person name="Grigoriev I.V."/>
        </authorList>
    </citation>
    <scope>NUCLEOTIDE SEQUENCE</scope>
    <source>
        <strain evidence="1">IPT5</strain>
    </source>
</reference>
<feature type="non-terminal residue" evidence="1">
    <location>
        <position position="1"/>
    </location>
</feature>
<dbReference type="AlphaFoldDB" id="A0A6A7BH61"/>
<dbReference type="EMBL" id="MU006295">
    <property type="protein sequence ID" value="KAF2853448.1"/>
    <property type="molecule type" value="Genomic_DNA"/>
</dbReference>
<organism evidence="1 2">
    <name type="scientific">Plenodomus tracheiphilus IPT5</name>
    <dbReference type="NCBI Taxonomy" id="1408161"/>
    <lineage>
        <taxon>Eukaryota</taxon>
        <taxon>Fungi</taxon>
        <taxon>Dikarya</taxon>
        <taxon>Ascomycota</taxon>
        <taxon>Pezizomycotina</taxon>
        <taxon>Dothideomycetes</taxon>
        <taxon>Pleosporomycetidae</taxon>
        <taxon>Pleosporales</taxon>
        <taxon>Pleosporineae</taxon>
        <taxon>Leptosphaeriaceae</taxon>
        <taxon>Plenodomus</taxon>
    </lineage>
</organism>